<protein>
    <submittedName>
        <fullName evidence="1">Uncharacterized protein</fullName>
    </submittedName>
</protein>
<proteinExistence type="predicted"/>
<dbReference type="EMBL" id="HACA01019478">
    <property type="protein sequence ID" value="CDW36839.1"/>
    <property type="molecule type" value="Transcribed_RNA"/>
</dbReference>
<dbReference type="AlphaFoldDB" id="A0A0K2UF65"/>
<accession>A0A0K2UF65</accession>
<evidence type="ECO:0000313" key="1">
    <source>
        <dbReference type="EMBL" id="CDW36839.1"/>
    </source>
</evidence>
<reference evidence="1" key="1">
    <citation type="submission" date="2014-05" db="EMBL/GenBank/DDBJ databases">
        <authorList>
            <person name="Chronopoulou M."/>
        </authorList>
    </citation>
    <scope>NUCLEOTIDE SEQUENCE</scope>
    <source>
        <tissue evidence="1">Whole organism</tissue>
    </source>
</reference>
<name>A0A0K2UF65_LEPSM</name>
<sequence>MSKVIHSITFCTFFTLRYKFTF</sequence>
<organism evidence="1">
    <name type="scientific">Lepeophtheirus salmonis</name>
    <name type="common">Salmon louse</name>
    <name type="synonym">Caligus salmonis</name>
    <dbReference type="NCBI Taxonomy" id="72036"/>
    <lineage>
        <taxon>Eukaryota</taxon>
        <taxon>Metazoa</taxon>
        <taxon>Ecdysozoa</taxon>
        <taxon>Arthropoda</taxon>
        <taxon>Crustacea</taxon>
        <taxon>Multicrustacea</taxon>
        <taxon>Hexanauplia</taxon>
        <taxon>Copepoda</taxon>
        <taxon>Siphonostomatoida</taxon>
        <taxon>Caligidae</taxon>
        <taxon>Lepeophtheirus</taxon>
    </lineage>
</organism>